<comment type="caution">
    <text evidence="3">The sequence shown here is derived from an EMBL/GenBank/DDBJ whole genome shotgun (WGS) entry which is preliminary data.</text>
</comment>
<dbReference type="OrthoDB" id="2266637at2759"/>
<name>A0A1C7NBU1_9FUNG</name>
<dbReference type="AlphaFoldDB" id="A0A1C7NBU1"/>
<feature type="non-terminal residue" evidence="3">
    <location>
        <position position="139"/>
    </location>
</feature>
<evidence type="ECO:0000313" key="4">
    <source>
        <dbReference type="Proteomes" id="UP000093000"/>
    </source>
</evidence>
<feature type="compositionally biased region" description="Basic and acidic residues" evidence="1">
    <location>
        <begin position="28"/>
        <end position="38"/>
    </location>
</feature>
<dbReference type="InParanoid" id="A0A1C7NBU1"/>
<organism evidence="3 4">
    <name type="scientific">Choanephora cucurbitarum</name>
    <dbReference type="NCBI Taxonomy" id="101091"/>
    <lineage>
        <taxon>Eukaryota</taxon>
        <taxon>Fungi</taxon>
        <taxon>Fungi incertae sedis</taxon>
        <taxon>Mucoromycota</taxon>
        <taxon>Mucoromycotina</taxon>
        <taxon>Mucoromycetes</taxon>
        <taxon>Mucorales</taxon>
        <taxon>Mucorineae</taxon>
        <taxon>Choanephoraceae</taxon>
        <taxon>Choanephoroideae</taxon>
        <taxon>Choanephora</taxon>
    </lineage>
</organism>
<dbReference type="Proteomes" id="UP000093000">
    <property type="component" value="Unassembled WGS sequence"/>
</dbReference>
<dbReference type="STRING" id="101091.A0A1C7NBU1"/>
<dbReference type="InterPro" id="IPR036397">
    <property type="entry name" value="RNaseH_sf"/>
</dbReference>
<evidence type="ECO:0000313" key="3">
    <source>
        <dbReference type="EMBL" id="OBZ84814.1"/>
    </source>
</evidence>
<evidence type="ECO:0000256" key="1">
    <source>
        <dbReference type="SAM" id="MobiDB-lite"/>
    </source>
</evidence>
<feature type="domain" description="Tc1-like transposase DDE" evidence="2">
    <location>
        <begin position="85"/>
        <end position="139"/>
    </location>
</feature>
<protein>
    <recommendedName>
        <fullName evidence="2">Tc1-like transposase DDE domain-containing protein</fullName>
    </recommendedName>
</protein>
<feature type="region of interest" description="Disordered" evidence="1">
    <location>
        <begin position="27"/>
        <end position="46"/>
    </location>
</feature>
<proteinExistence type="predicted"/>
<dbReference type="Pfam" id="PF13358">
    <property type="entry name" value="DDE_3"/>
    <property type="match status" value="1"/>
</dbReference>
<dbReference type="InterPro" id="IPR038717">
    <property type="entry name" value="Tc1-like_DDE_dom"/>
</dbReference>
<dbReference type="Gene3D" id="3.30.420.10">
    <property type="entry name" value="Ribonuclease H-like superfamily/Ribonuclease H"/>
    <property type="match status" value="1"/>
</dbReference>
<sequence>MEFEKEAGNDMYSVEYITDYDSYTDLEPPEKPLNERTRLQQSQHNNTNSVTLDDVLDVLTEKFGKIEIIKGEFNKFVKDKCSWFVMDQHEKFHGRYLIMKIAPVHKHQDIQNLESRGYKCVYFSPYSPELNSIEQVWSV</sequence>
<gene>
    <name evidence="3" type="ORF">A0J61_07136</name>
</gene>
<dbReference type="EMBL" id="LUGH01000466">
    <property type="protein sequence ID" value="OBZ84814.1"/>
    <property type="molecule type" value="Genomic_DNA"/>
</dbReference>
<dbReference type="GO" id="GO:0003676">
    <property type="term" value="F:nucleic acid binding"/>
    <property type="evidence" value="ECO:0007669"/>
    <property type="project" value="InterPro"/>
</dbReference>
<accession>A0A1C7NBU1</accession>
<evidence type="ECO:0000259" key="2">
    <source>
        <dbReference type="Pfam" id="PF13358"/>
    </source>
</evidence>
<reference evidence="3 4" key="1">
    <citation type="submission" date="2016-03" db="EMBL/GenBank/DDBJ databases">
        <title>Choanephora cucurbitarum.</title>
        <authorList>
            <person name="Min B."/>
            <person name="Park H."/>
            <person name="Park J.-H."/>
            <person name="Shin H.-D."/>
            <person name="Choi I.-G."/>
        </authorList>
    </citation>
    <scope>NUCLEOTIDE SEQUENCE [LARGE SCALE GENOMIC DNA]</scope>
    <source>
        <strain evidence="3 4">KUS-F28377</strain>
    </source>
</reference>
<keyword evidence="4" id="KW-1185">Reference proteome</keyword>